<dbReference type="Proteomes" id="UP000010475">
    <property type="component" value="Chromosome"/>
</dbReference>
<dbReference type="EMBL" id="CP003642">
    <property type="protein sequence ID" value="AFZ23564.1"/>
    <property type="molecule type" value="Genomic_DNA"/>
</dbReference>
<dbReference type="STRING" id="56107.Cylst_1271"/>
<gene>
    <name evidence="1" type="ORF">Cylst_1271</name>
</gene>
<proteinExistence type="predicted"/>
<dbReference type="AlphaFoldDB" id="K9WUU5"/>
<name>K9WUU5_9NOST</name>
<dbReference type="OrthoDB" id="9851482at2"/>
<sequence length="195" mass="22576">MNIKQNMPVWVQPVELKEWPTQNIENKYLRYSLRIPQNWSKNPITSQNSFEVEHIYRGNSSGEFLLVNFMEQANPVHDLRNWVEAFISLTGLPLVFKQKLIHPPPGLLNWEYQGSCPTLTQRLECDETHLYQGLFQLADKPDLLRLYILLVRRKTLAWKISLSFLSACIPGTSAAMVAEKDHVRAGATYGYLQLF</sequence>
<evidence type="ECO:0000313" key="2">
    <source>
        <dbReference type="Proteomes" id="UP000010475"/>
    </source>
</evidence>
<reference evidence="1 2" key="1">
    <citation type="submission" date="2012-06" db="EMBL/GenBank/DDBJ databases">
        <title>Finished chromosome of genome of Cylindrospermum stagnale PCC 7417.</title>
        <authorList>
            <consortium name="US DOE Joint Genome Institute"/>
            <person name="Gugger M."/>
            <person name="Coursin T."/>
            <person name="Rippka R."/>
            <person name="Tandeau De Marsac N."/>
            <person name="Huntemann M."/>
            <person name="Wei C.-L."/>
            <person name="Han J."/>
            <person name="Detter J.C."/>
            <person name="Han C."/>
            <person name="Tapia R."/>
            <person name="Chen A."/>
            <person name="Kyrpides N."/>
            <person name="Mavromatis K."/>
            <person name="Markowitz V."/>
            <person name="Szeto E."/>
            <person name="Ivanova N."/>
            <person name="Pagani I."/>
            <person name="Pati A."/>
            <person name="Goodwin L."/>
            <person name="Nordberg H.P."/>
            <person name="Cantor M.N."/>
            <person name="Hua S.X."/>
            <person name="Woyke T."/>
            <person name="Kerfeld C.A."/>
        </authorList>
    </citation>
    <scope>NUCLEOTIDE SEQUENCE [LARGE SCALE GENOMIC DNA]</scope>
    <source>
        <strain evidence="1 2">PCC 7417</strain>
    </source>
</reference>
<dbReference type="KEGG" id="csg:Cylst_1271"/>
<protein>
    <submittedName>
        <fullName evidence="1">Uncharacterized protein</fullName>
    </submittedName>
</protein>
<accession>K9WUU5</accession>
<evidence type="ECO:0000313" key="1">
    <source>
        <dbReference type="EMBL" id="AFZ23564.1"/>
    </source>
</evidence>
<dbReference type="HOGENOM" id="CLU_1394318_0_0_3"/>
<keyword evidence="2" id="KW-1185">Reference proteome</keyword>
<organism evidence="1 2">
    <name type="scientific">Cylindrospermum stagnale PCC 7417</name>
    <dbReference type="NCBI Taxonomy" id="56107"/>
    <lineage>
        <taxon>Bacteria</taxon>
        <taxon>Bacillati</taxon>
        <taxon>Cyanobacteriota</taxon>
        <taxon>Cyanophyceae</taxon>
        <taxon>Nostocales</taxon>
        <taxon>Nostocaceae</taxon>
        <taxon>Cylindrospermum</taxon>
    </lineage>
</organism>
<dbReference type="RefSeq" id="WP_015206820.1">
    <property type="nucleotide sequence ID" value="NC_019757.1"/>
</dbReference>